<dbReference type="InterPro" id="IPR001190">
    <property type="entry name" value="SRCR"/>
</dbReference>
<protein>
    <submittedName>
        <fullName evidence="4">CD5 antigen-like</fullName>
    </submittedName>
</protein>
<proteinExistence type="predicted"/>
<evidence type="ECO:0000256" key="2">
    <source>
        <dbReference type="PROSITE-ProRule" id="PRU00196"/>
    </source>
</evidence>
<dbReference type="AlphaFoldDB" id="A0A5N4CP01"/>
<keyword evidence="5" id="KW-1185">Reference proteome</keyword>
<dbReference type="InterPro" id="IPR036772">
    <property type="entry name" value="SRCR-like_dom_sf"/>
</dbReference>
<accession>A0A5N4CP01</accession>
<reference evidence="4 5" key="1">
    <citation type="journal article" date="2019" name="Mol. Ecol. Resour.">
        <title>Improving Illumina assemblies with Hi-C and long reads: an example with the North African dromedary.</title>
        <authorList>
            <person name="Elbers J.P."/>
            <person name="Rogers M.F."/>
            <person name="Perelman P.L."/>
            <person name="Proskuryakova A.A."/>
            <person name="Serdyukova N.A."/>
            <person name="Johnson W.E."/>
            <person name="Horin P."/>
            <person name="Corander J."/>
            <person name="Murphy D."/>
            <person name="Burger P.A."/>
        </authorList>
    </citation>
    <scope>NUCLEOTIDE SEQUENCE [LARGE SCALE GENOMIC DNA]</scope>
    <source>
        <strain evidence="4">Drom800</strain>
        <tissue evidence="4">Blood</tissue>
    </source>
</reference>
<gene>
    <name evidence="4" type="ORF">Cadr_000024631</name>
</gene>
<evidence type="ECO:0000256" key="1">
    <source>
        <dbReference type="ARBA" id="ARBA00023157"/>
    </source>
</evidence>
<dbReference type="EMBL" id="JWIN03000021">
    <property type="protein sequence ID" value="KAB1260597.1"/>
    <property type="molecule type" value="Genomic_DNA"/>
</dbReference>
<comment type="caution">
    <text evidence="2">Lacks conserved residue(s) required for the propagation of feature annotation.</text>
</comment>
<name>A0A5N4CP01_CAMDR</name>
<evidence type="ECO:0000313" key="5">
    <source>
        <dbReference type="Proteomes" id="UP000299084"/>
    </source>
</evidence>
<dbReference type="GO" id="GO:0016020">
    <property type="term" value="C:membrane"/>
    <property type="evidence" value="ECO:0007669"/>
    <property type="project" value="InterPro"/>
</dbReference>
<dbReference type="PROSITE" id="PS50287">
    <property type="entry name" value="SRCR_2"/>
    <property type="match status" value="1"/>
</dbReference>
<dbReference type="Proteomes" id="UP000299084">
    <property type="component" value="Unassembled WGS sequence"/>
</dbReference>
<organism evidence="4 5">
    <name type="scientific">Camelus dromedarius</name>
    <name type="common">Dromedary</name>
    <name type="synonym">Arabian camel</name>
    <dbReference type="NCBI Taxonomy" id="9838"/>
    <lineage>
        <taxon>Eukaryota</taxon>
        <taxon>Metazoa</taxon>
        <taxon>Chordata</taxon>
        <taxon>Craniata</taxon>
        <taxon>Vertebrata</taxon>
        <taxon>Euteleostomi</taxon>
        <taxon>Mammalia</taxon>
        <taxon>Eutheria</taxon>
        <taxon>Laurasiatheria</taxon>
        <taxon>Artiodactyla</taxon>
        <taxon>Tylopoda</taxon>
        <taxon>Camelidae</taxon>
        <taxon>Camelus</taxon>
    </lineage>
</organism>
<comment type="caution">
    <text evidence="4">The sequence shown here is derived from an EMBL/GenBank/DDBJ whole genome shotgun (WGS) entry which is preliminary data.</text>
</comment>
<keyword evidence="1" id="KW-1015">Disulfide bond</keyword>
<evidence type="ECO:0000259" key="3">
    <source>
        <dbReference type="PROSITE" id="PS50287"/>
    </source>
</evidence>
<sequence length="168" mass="17925">MSSTTYSASASFNSTFVLENASPSMQHMASLASMQQSADWVSDTPLAHLPEEFLGTAQTIHRDPFHVRLVGGESKCSGRLEVLHKGDGARSVTMAWGERRNRWSAATLGCGEPVFVSAKDRRKSALGMAGPLAGYVFTAQGSSSPGQVPTQFWGITTATTGKDVLWTA</sequence>
<feature type="domain" description="SRCR" evidence="3">
    <location>
        <begin position="67"/>
        <end position="97"/>
    </location>
</feature>
<evidence type="ECO:0000313" key="4">
    <source>
        <dbReference type="EMBL" id="KAB1260597.1"/>
    </source>
</evidence>
<dbReference type="Gene3D" id="3.10.250.10">
    <property type="entry name" value="SRCR-like domain"/>
    <property type="match status" value="1"/>
</dbReference>
<dbReference type="SUPFAM" id="SSF56487">
    <property type="entry name" value="SRCR-like"/>
    <property type="match status" value="1"/>
</dbReference>